<reference evidence="2 3" key="1">
    <citation type="journal article" date="2012" name="J. Bacteriol.">
        <title>Complete genome sequences of Desulfosporosinus orientis DSM765T, Desulfosporosinus youngiae DSM17734T, Desulfosporosinus meridiei DSM13257T, and Desulfosporosinus acidiphilus DSM22704T.</title>
        <authorList>
            <person name="Pester M."/>
            <person name="Brambilla E."/>
            <person name="Alazard D."/>
            <person name="Rattei T."/>
            <person name="Weinmaier T."/>
            <person name="Han J."/>
            <person name="Lucas S."/>
            <person name="Lapidus A."/>
            <person name="Cheng J.F."/>
            <person name="Goodwin L."/>
            <person name="Pitluck S."/>
            <person name="Peters L."/>
            <person name="Ovchinnikova G."/>
            <person name="Teshima H."/>
            <person name="Detter J.C."/>
            <person name="Han C.S."/>
            <person name="Tapia R."/>
            <person name="Land M.L."/>
            <person name="Hauser L."/>
            <person name="Kyrpides N.C."/>
            <person name="Ivanova N.N."/>
            <person name="Pagani I."/>
            <person name="Huntmann M."/>
            <person name="Wei C.L."/>
            <person name="Davenport K.W."/>
            <person name="Daligault H."/>
            <person name="Chain P.S."/>
            <person name="Chen A."/>
            <person name="Mavromatis K."/>
            <person name="Markowitz V."/>
            <person name="Szeto E."/>
            <person name="Mikhailova N."/>
            <person name="Pati A."/>
            <person name="Wagner M."/>
            <person name="Woyke T."/>
            <person name="Ollivier B."/>
            <person name="Klenk H.P."/>
            <person name="Spring S."/>
            <person name="Loy A."/>
        </authorList>
    </citation>
    <scope>NUCLEOTIDE SEQUENCE [LARGE SCALE GENOMIC DNA]</scope>
    <source>
        <strain evidence="3">DSM 22704 / JCM 16185 / SJ4</strain>
    </source>
</reference>
<dbReference type="EMBL" id="CP003639">
    <property type="protein sequence ID" value="AFM42756.1"/>
    <property type="molecule type" value="Genomic_DNA"/>
</dbReference>
<protein>
    <recommendedName>
        <fullName evidence="1">Anti-bacteriophage protein A/HamA C-terminal domain-containing protein</fullName>
    </recommendedName>
</protein>
<sequence length="313" mass="36885">MMATRNFDKKNIILLKINECELNSFLVDMDIDDFGNPIYMLDELSRAIINTIPEYVFAHYENPSIPQNDTVDKLREAAKCIYKIKEYELMRKYYLEQDKSVLNEIQKSKNATRGEFGELLLHLILRDFKGTVPLISKVFFKDSHGVPAHGFDSVHISPNESTLWLGESKFYTDGKRGIKELLGDLSNHFKKDYLDEQFIIVKKNLENNNIPQRDEWIKKLCSCNKLSDKINIVNIPLLCTYTHDVYKLYSDMNDRKATVYHENNIRQLKKYFDDNNDHPLKSRLNIVLLLFPVKSKKELMIKLHERLWHMQSM</sequence>
<organism evidence="2 3">
    <name type="scientific">Desulfosporosinus acidiphilus (strain DSM 22704 / JCM 16185 / SJ4)</name>
    <dbReference type="NCBI Taxonomy" id="646529"/>
    <lineage>
        <taxon>Bacteria</taxon>
        <taxon>Bacillati</taxon>
        <taxon>Bacillota</taxon>
        <taxon>Clostridia</taxon>
        <taxon>Eubacteriales</taxon>
        <taxon>Desulfitobacteriaceae</taxon>
        <taxon>Desulfosporosinus</taxon>
    </lineage>
</organism>
<name>I4DAD2_DESAJ</name>
<dbReference type="STRING" id="646529.Desaci_3878"/>
<proteinExistence type="predicted"/>
<dbReference type="InterPro" id="IPR014976">
    <property type="entry name" value="AbpA_HamA_C"/>
</dbReference>
<dbReference type="Proteomes" id="UP000002892">
    <property type="component" value="Chromosome"/>
</dbReference>
<evidence type="ECO:0000313" key="3">
    <source>
        <dbReference type="Proteomes" id="UP000002892"/>
    </source>
</evidence>
<dbReference type="eggNOG" id="ENOG502Z96M">
    <property type="taxonomic scope" value="Bacteria"/>
</dbReference>
<dbReference type="HOGENOM" id="CLU_079359_0_0_9"/>
<dbReference type="RefSeq" id="WP_014828743.1">
    <property type="nucleotide sequence ID" value="NC_018068.1"/>
</dbReference>
<dbReference type="Pfam" id="PF08878">
    <property type="entry name" value="HamA"/>
    <property type="match status" value="1"/>
</dbReference>
<evidence type="ECO:0000313" key="2">
    <source>
        <dbReference type="EMBL" id="AFM42756.1"/>
    </source>
</evidence>
<accession>I4DAD2</accession>
<evidence type="ECO:0000259" key="1">
    <source>
        <dbReference type="Pfam" id="PF08878"/>
    </source>
</evidence>
<keyword evidence="3" id="KW-1185">Reference proteome</keyword>
<gene>
    <name evidence="2" type="ordered locus">Desaci_3878</name>
</gene>
<dbReference type="KEGG" id="dai:Desaci_3878"/>
<feature type="domain" description="Anti-bacteriophage protein A/HamA C-terminal" evidence="1">
    <location>
        <begin position="35"/>
        <end position="307"/>
    </location>
</feature>
<dbReference type="AlphaFoldDB" id="I4DAD2"/>